<evidence type="ECO:0000313" key="1">
    <source>
        <dbReference type="EMBL" id="WEW56525.1"/>
    </source>
</evidence>
<proteinExistence type="predicted"/>
<reference evidence="1" key="1">
    <citation type="submission" date="2023-03" db="EMBL/GenBank/DDBJ databases">
        <title>Emydomyces testavorans Genome Sequence.</title>
        <authorList>
            <person name="Hoyer L."/>
        </authorList>
    </citation>
    <scope>NUCLEOTIDE SEQUENCE</scope>
    <source>
        <strain evidence="1">16-2883</strain>
    </source>
</reference>
<dbReference type="EMBL" id="CP120627">
    <property type="protein sequence ID" value="WEW56525.1"/>
    <property type="molecule type" value="Genomic_DNA"/>
</dbReference>
<dbReference type="Proteomes" id="UP001219355">
    <property type="component" value="Chromosome 1"/>
</dbReference>
<organism evidence="1 2">
    <name type="scientific">Emydomyces testavorans</name>
    <dbReference type="NCBI Taxonomy" id="2070801"/>
    <lineage>
        <taxon>Eukaryota</taxon>
        <taxon>Fungi</taxon>
        <taxon>Dikarya</taxon>
        <taxon>Ascomycota</taxon>
        <taxon>Pezizomycotina</taxon>
        <taxon>Eurotiomycetes</taxon>
        <taxon>Eurotiomycetidae</taxon>
        <taxon>Onygenales</taxon>
        <taxon>Nannizziopsiaceae</taxon>
        <taxon>Emydomyces</taxon>
    </lineage>
</organism>
<name>A0AAF0DEU6_9EURO</name>
<evidence type="ECO:0000313" key="2">
    <source>
        <dbReference type="Proteomes" id="UP001219355"/>
    </source>
</evidence>
<protein>
    <submittedName>
        <fullName evidence="1">Uncharacterized protein</fullName>
    </submittedName>
</protein>
<dbReference type="AlphaFoldDB" id="A0AAF0DEU6"/>
<accession>A0AAF0DEU6</accession>
<gene>
    <name evidence="1" type="ORF">PRK78_001971</name>
</gene>
<sequence>MIQSGRGAVQGGFAKIIVMQEVPGRNLEDFPNLDIDDRDRVRVAFSRAIRYIVDLEDVKTHASAKFCPARDWRNWDIAGPVEKVVDPMVPPYKPYIIDPDDVTVQQMAVRAKGKPLRKDTY</sequence>
<keyword evidence="2" id="KW-1185">Reference proteome</keyword>